<evidence type="ECO:0000313" key="2">
    <source>
        <dbReference type="Proteomes" id="UP000499080"/>
    </source>
</evidence>
<evidence type="ECO:0000313" key="1">
    <source>
        <dbReference type="EMBL" id="GBM83675.1"/>
    </source>
</evidence>
<proteinExistence type="predicted"/>
<comment type="caution">
    <text evidence="1">The sequence shown here is derived from an EMBL/GenBank/DDBJ whole genome shotgun (WGS) entry which is preliminary data.</text>
</comment>
<sequence length="96" mass="10634">MGGDELMVKSRLWSRRTPGSVTYSIKDPTLDLLQAKSHVWAKSTHFGVVWKVLEGVSAQVSISSSDHGSQILDQSQNKSQKTHKGVCDTSIRYFAI</sequence>
<gene>
    <name evidence="1" type="ORF">AVEN_224037_1</name>
</gene>
<dbReference type="EMBL" id="BGPR01003100">
    <property type="protein sequence ID" value="GBM83675.1"/>
    <property type="molecule type" value="Genomic_DNA"/>
</dbReference>
<dbReference type="AlphaFoldDB" id="A0A4Y2J189"/>
<keyword evidence="2" id="KW-1185">Reference proteome</keyword>
<dbReference type="Proteomes" id="UP000499080">
    <property type="component" value="Unassembled WGS sequence"/>
</dbReference>
<name>A0A4Y2J189_ARAVE</name>
<accession>A0A4Y2J189</accession>
<protein>
    <submittedName>
        <fullName evidence="1">Uncharacterized protein</fullName>
    </submittedName>
</protein>
<organism evidence="1 2">
    <name type="scientific">Araneus ventricosus</name>
    <name type="common">Orbweaver spider</name>
    <name type="synonym">Epeira ventricosa</name>
    <dbReference type="NCBI Taxonomy" id="182803"/>
    <lineage>
        <taxon>Eukaryota</taxon>
        <taxon>Metazoa</taxon>
        <taxon>Ecdysozoa</taxon>
        <taxon>Arthropoda</taxon>
        <taxon>Chelicerata</taxon>
        <taxon>Arachnida</taxon>
        <taxon>Araneae</taxon>
        <taxon>Araneomorphae</taxon>
        <taxon>Entelegynae</taxon>
        <taxon>Araneoidea</taxon>
        <taxon>Araneidae</taxon>
        <taxon>Araneus</taxon>
    </lineage>
</organism>
<reference evidence="1 2" key="1">
    <citation type="journal article" date="2019" name="Sci. Rep.">
        <title>Orb-weaving spider Araneus ventricosus genome elucidates the spidroin gene catalogue.</title>
        <authorList>
            <person name="Kono N."/>
            <person name="Nakamura H."/>
            <person name="Ohtoshi R."/>
            <person name="Moran D.A.P."/>
            <person name="Shinohara A."/>
            <person name="Yoshida Y."/>
            <person name="Fujiwara M."/>
            <person name="Mori M."/>
            <person name="Tomita M."/>
            <person name="Arakawa K."/>
        </authorList>
    </citation>
    <scope>NUCLEOTIDE SEQUENCE [LARGE SCALE GENOMIC DNA]</scope>
</reference>